<feature type="region of interest" description="Disordered" evidence="1">
    <location>
        <begin position="15"/>
        <end position="95"/>
    </location>
</feature>
<dbReference type="GO" id="GO:0005737">
    <property type="term" value="C:cytoplasm"/>
    <property type="evidence" value="ECO:0007669"/>
    <property type="project" value="TreeGrafter"/>
</dbReference>
<feature type="compositionally biased region" description="Basic and acidic residues" evidence="1">
    <location>
        <begin position="44"/>
        <end position="55"/>
    </location>
</feature>
<keyword evidence="3" id="KW-1185">Reference proteome</keyword>
<dbReference type="InterPro" id="IPR013226">
    <property type="entry name" value="Pal1"/>
</dbReference>
<feature type="compositionally biased region" description="Low complexity" evidence="1">
    <location>
        <begin position="369"/>
        <end position="385"/>
    </location>
</feature>
<feature type="compositionally biased region" description="Low complexity" evidence="1">
    <location>
        <begin position="312"/>
        <end position="325"/>
    </location>
</feature>
<organism evidence="2 3">
    <name type="scientific">Rhodotorula taiwanensis</name>
    <dbReference type="NCBI Taxonomy" id="741276"/>
    <lineage>
        <taxon>Eukaryota</taxon>
        <taxon>Fungi</taxon>
        <taxon>Dikarya</taxon>
        <taxon>Basidiomycota</taxon>
        <taxon>Pucciniomycotina</taxon>
        <taxon>Microbotryomycetes</taxon>
        <taxon>Sporidiobolales</taxon>
        <taxon>Sporidiobolaceae</taxon>
        <taxon>Rhodotorula</taxon>
    </lineage>
</organism>
<feature type="region of interest" description="Disordered" evidence="1">
    <location>
        <begin position="551"/>
        <end position="639"/>
    </location>
</feature>
<dbReference type="PANTHER" id="PTHR28307">
    <property type="entry name" value="PROTEIN PAL1"/>
    <property type="match status" value="1"/>
</dbReference>
<feature type="region of interest" description="Disordered" evidence="1">
    <location>
        <begin position="312"/>
        <end position="342"/>
    </location>
</feature>
<dbReference type="OrthoDB" id="5352132at2759"/>
<reference evidence="2 3" key="1">
    <citation type="journal article" date="2018" name="Front. Microbiol.">
        <title>Prospects for Fungal Bioremediation of Acidic Radioactive Waste Sites: Characterization and Genome Sequence of Rhodotorula taiwanensis MD1149.</title>
        <authorList>
            <person name="Tkavc R."/>
            <person name="Matrosova V.Y."/>
            <person name="Grichenko O.E."/>
            <person name="Gostincar C."/>
            <person name="Volpe R.P."/>
            <person name="Klimenkova P."/>
            <person name="Gaidamakova E.K."/>
            <person name="Zhou C.E."/>
            <person name="Stewart B.J."/>
            <person name="Lyman M.G."/>
            <person name="Malfatti S.A."/>
            <person name="Rubinfeld B."/>
            <person name="Courtot M."/>
            <person name="Singh J."/>
            <person name="Dalgard C.L."/>
            <person name="Hamilton T."/>
            <person name="Frey K.G."/>
            <person name="Gunde-Cimerman N."/>
            <person name="Dugan L."/>
            <person name="Daly M.J."/>
        </authorList>
    </citation>
    <scope>NUCLEOTIDE SEQUENCE [LARGE SCALE GENOMIC DNA]</scope>
    <source>
        <strain evidence="2 3">MD1149</strain>
    </source>
</reference>
<dbReference type="PANTHER" id="PTHR28307:SF2">
    <property type="entry name" value="PROTEIN PAL1"/>
    <property type="match status" value="1"/>
</dbReference>
<name>A0A2S5B3M0_9BASI</name>
<dbReference type="Pfam" id="PF08316">
    <property type="entry name" value="Pal1"/>
    <property type="match status" value="1"/>
</dbReference>
<protein>
    <submittedName>
        <fullName evidence="2">Uncharacterized protein</fullName>
    </submittedName>
</protein>
<feature type="region of interest" description="Disordered" evidence="1">
    <location>
        <begin position="362"/>
        <end position="403"/>
    </location>
</feature>
<feature type="compositionally biased region" description="Polar residues" evidence="1">
    <location>
        <begin position="608"/>
        <end position="625"/>
    </location>
</feature>
<comment type="caution">
    <text evidence="2">The sequence shown here is derived from an EMBL/GenBank/DDBJ whole genome shotgun (WGS) entry which is preliminary data.</text>
</comment>
<dbReference type="Proteomes" id="UP000237144">
    <property type="component" value="Unassembled WGS sequence"/>
</dbReference>
<dbReference type="STRING" id="741276.A0A2S5B3M0"/>
<accession>A0A2S5B3M0</accession>
<feature type="region of interest" description="Disordered" evidence="1">
    <location>
        <begin position="184"/>
        <end position="211"/>
    </location>
</feature>
<dbReference type="AlphaFoldDB" id="A0A2S5B3M0"/>
<evidence type="ECO:0000256" key="1">
    <source>
        <dbReference type="SAM" id="MobiDB-lite"/>
    </source>
</evidence>
<feature type="region of interest" description="Disordered" evidence="1">
    <location>
        <begin position="261"/>
        <end position="296"/>
    </location>
</feature>
<sequence>MALLKRTRSLADFFRPPVARLDDDHDRGAAAPRRNASTRLPRTARLDPDRPDLDAYARQASTRSHSSSPTQTRRQPPPPMIRTTTAGEADGVTRSGTVEDILTAYYAESPTKSRHAPISSSSAGQFLAGSPTRTREKPMPPQRMDSTNSASEDGDDSGSGILPVLSHHDNELTKARKDAEANKLQAQALKSSQRSSKSGRPSNSRSKSSGDLDLIDRLDISGLYGGGGFIRHEGPYAAAMAKGQGANAPINAFDPSAFSLAAPTSNGSNRKPSRRTGAGSSRPHAQSVSGLDDPASRSLLSPYAAAAIAGTSASSSSSVAGGSSSEVSLGFPARHADNKGQQLQEIYGVRDAEAWEDYGRARYDDSSLGPGDASGATSGAASRESILPGGPVSKEDRMQRAQSIWDIEATLKAGKPVGAASSAPPPVPILPQDLSAYAAGGDLSPSISNSPLTASGGGSKPKRSKSLAARFRAGRKNPNNPMLDADPSSSGEDGRIAGTASGPGSYDAHEAGSASVPVSPVDERRGLREWPLGASVPASIGATHAQSHANGLVASVPASRGRPSEPVANGRANGDVKQLEVRTQAIKFDESLSSPTLERASAAAAMNRSLTDDGSASPTSGSGKKSNGLKRLFSTKRKT</sequence>
<feature type="region of interest" description="Disordered" evidence="1">
    <location>
        <begin position="416"/>
        <end position="522"/>
    </location>
</feature>
<proteinExistence type="predicted"/>
<evidence type="ECO:0000313" key="3">
    <source>
        <dbReference type="Proteomes" id="UP000237144"/>
    </source>
</evidence>
<dbReference type="EMBL" id="PJQD01000085">
    <property type="protein sequence ID" value="POY71291.1"/>
    <property type="molecule type" value="Genomic_DNA"/>
</dbReference>
<gene>
    <name evidence="2" type="ORF">BMF94_5603</name>
</gene>
<feature type="compositionally biased region" description="Low complexity" evidence="1">
    <location>
        <begin position="190"/>
        <end position="207"/>
    </location>
</feature>
<feature type="region of interest" description="Disordered" evidence="1">
    <location>
        <begin position="110"/>
        <end position="164"/>
    </location>
</feature>
<evidence type="ECO:0000313" key="2">
    <source>
        <dbReference type="EMBL" id="POY71291.1"/>
    </source>
</evidence>